<feature type="compositionally biased region" description="Basic and acidic residues" evidence="1">
    <location>
        <begin position="407"/>
        <end position="425"/>
    </location>
</feature>
<dbReference type="EMBL" id="REFR01000009">
    <property type="protein sequence ID" value="RMB12278.1"/>
    <property type="molecule type" value="Genomic_DNA"/>
</dbReference>
<sequence length="452" mass="48937">MTARPRVLAVAPYCDGTDVGEAWCAYMWVRELSAHADITLITQARPGRTPLSDQLAGVRVIARPEPGWALRMERLNAMAKLSYPGFYRWAKRQARDLLRSGPGFDIGHQFSPIALRFPSPLAGLGLPYVLGPLGGSLSTPAAFRGECESAAWYTRLRGLDTWRLKWDPVLKASYRGAAAVLGVAPYVRDLIGGDSLTRFTVMSELGVTQLQPARRDGKPAGQGLRLLHVGRGVRTKGLRDCVRALARLRDIPGLHLDVAGKGEEMPICQALARALNVDHMITFHGQISRADVNRLYRQADIFCFPSFREPSGSVIFEALGFGLPVIAADRGGPGHVIDDSCGVKIPVTDPDTYAADIAAAVRTLAGDAGRRRRMADGAIRKMAAVGLWPAKIAALLDLYSDIAAQNPERDTTHKGDMGPKGKETHTSWPHTPETPKSLPSHPVVDTGSSFCA</sequence>
<dbReference type="AlphaFoldDB" id="A0A3M0CRZ1"/>
<dbReference type="InterPro" id="IPR001296">
    <property type="entry name" value="Glyco_trans_1"/>
</dbReference>
<keyword evidence="4" id="KW-1185">Reference proteome</keyword>
<evidence type="ECO:0000313" key="3">
    <source>
        <dbReference type="EMBL" id="RMB12278.1"/>
    </source>
</evidence>
<evidence type="ECO:0000313" key="4">
    <source>
        <dbReference type="Proteomes" id="UP000271227"/>
    </source>
</evidence>
<evidence type="ECO:0000259" key="2">
    <source>
        <dbReference type="Pfam" id="PF00534"/>
    </source>
</evidence>
<dbReference type="InterPro" id="IPR050194">
    <property type="entry name" value="Glycosyltransferase_grp1"/>
</dbReference>
<reference evidence="3 4" key="1">
    <citation type="submission" date="2018-10" db="EMBL/GenBank/DDBJ databases">
        <title>Genomic Encyclopedia of Archaeal and Bacterial Type Strains, Phase II (KMG-II): from individual species to whole genera.</title>
        <authorList>
            <person name="Goeker M."/>
        </authorList>
    </citation>
    <scope>NUCLEOTIDE SEQUENCE [LARGE SCALE GENOMIC DNA]</scope>
    <source>
        <strain evidence="3 4">DSM 25217</strain>
    </source>
</reference>
<evidence type="ECO:0000256" key="1">
    <source>
        <dbReference type="SAM" id="MobiDB-lite"/>
    </source>
</evidence>
<dbReference type="InParanoid" id="A0A3M0CRZ1"/>
<organism evidence="3 4">
    <name type="scientific">Eilatimonas milleporae</name>
    <dbReference type="NCBI Taxonomy" id="911205"/>
    <lineage>
        <taxon>Bacteria</taxon>
        <taxon>Pseudomonadati</taxon>
        <taxon>Pseudomonadota</taxon>
        <taxon>Alphaproteobacteria</taxon>
        <taxon>Kordiimonadales</taxon>
        <taxon>Kordiimonadaceae</taxon>
        <taxon>Eilatimonas</taxon>
    </lineage>
</organism>
<gene>
    <name evidence="3" type="ORF">BXY39_0771</name>
</gene>
<dbReference type="SUPFAM" id="SSF53756">
    <property type="entry name" value="UDP-Glycosyltransferase/glycogen phosphorylase"/>
    <property type="match status" value="1"/>
</dbReference>
<proteinExistence type="predicted"/>
<dbReference type="GO" id="GO:0016757">
    <property type="term" value="F:glycosyltransferase activity"/>
    <property type="evidence" value="ECO:0007669"/>
    <property type="project" value="InterPro"/>
</dbReference>
<accession>A0A3M0CRZ1</accession>
<protein>
    <submittedName>
        <fullName evidence="3">Glycosyltransferase involved in cell wall biosynthesis</fullName>
    </submittedName>
</protein>
<comment type="caution">
    <text evidence="3">The sequence shown here is derived from an EMBL/GenBank/DDBJ whole genome shotgun (WGS) entry which is preliminary data.</text>
</comment>
<dbReference type="Proteomes" id="UP000271227">
    <property type="component" value="Unassembled WGS sequence"/>
</dbReference>
<feature type="domain" description="Glycosyl transferase family 1" evidence="2">
    <location>
        <begin position="221"/>
        <end position="362"/>
    </location>
</feature>
<dbReference type="Gene3D" id="3.40.50.2000">
    <property type="entry name" value="Glycogen Phosphorylase B"/>
    <property type="match status" value="2"/>
</dbReference>
<dbReference type="CDD" id="cd03801">
    <property type="entry name" value="GT4_PimA-like"/>
    <property type="match status" value="1"/>
</dbReference>
<dbReference type="PANTHER" id="PTHR45947:SF3">
    <property type="entry name" value="SULFOQUINOVOSYL TRANSFERASE SQD2"/>
    <property type="match status" value="1"/>
</dbReference>
<dbReference type="RefSeq" id="WP_170163600.1">
    <property type="nucleotide sequence ID" value="NZ_REFR01000009.1"/>
</dbReference>
<dbReference type="PANTHER" id="PTHR45947">
    <property type="entry name" value="SULFOQUINOVOSYL TRANSFERASE SQD2"/>
    <property type="match status" value="1"/>
</dbReference>
<name>A0A3M0CRZ1_9PROT</name>
<keyword evidence="3" id="KW-0808">Transferase</keyword>
<dbReference type="Pfam" id="PF00534">
    <property type="entry name" value="Glycos_transf_1"/>
    <property type="match status" value="1"/>
</dbReference>
<feature type="region of interest" description="Disordered" evidence="1">
    <location>
        <begin position="407"/>
        <end position="452"/>
    </location>
</feature>